<gene>
    <name evidence="1" type="ORF">METZ01_LOCUS165045</name>
</gene>
<reference evidence="1" key="1">
    <citation type="submission" date="2018-05" db="EMBL/GenBank/DDBJ databases">
        <authorList>
            <person name="Lanie J.A."/>
            <person name="Ng W.-L."/>
            <person name="Kazmierczak K.M."/>
            <person name="Andrzejewski T.M."/>
            <person name="Davidsen T.M."/>
            <person name="Wayne K.J."/>
            <person name="Tettelin H."/>
            <person name="Glass J.I."/>
            <person name="Rusch D."/>
            <person name="Podicherti R."/>
            <person name="Tsui H.-C.T."/>
            <person name="Winkler M.E."/>
        </authorList>
    </citation>
    <scope>NUCLEOTIDE SEQUENCE</scope>
</reference>
<accession>A0A382BFB7</accession>
<dbReference type="EMBL" id="UINC01029453">
    <property type="protein sequence ID" value="SVB12191.1"/>
    <property type="molecule type" value="Genomic_DNA"/>
</dbReference>
<organism evidence="1">
    <name type="scientific">marine metagenome</name>
    <dbReference type="NCBI Taxonomy" id="408172"/>
    <lineage>
        <taxon>unclassified sequences</taxon>
        <taxon>metagenomes</taxon>
        <taxon>ecological metagenomes</taxon>
    </lineage>
</organism>
<proteinExistence type="predicted"/>
<protein>
    <submittedName>
        <fullName evidence="1">Uncharacterized protein</fullName>
    </submittedName>
</protein>
<sequence>MAITKKTVTDKIETVKSPKGDWFILQVREVNQILEDGEQISSTYHRYMLSPDHDVSTITDSTVKAQFEAVMTESAKEEYIKFNEELVKNAELKR</sequence>
<dbReference type="AlphaFoldDB" id="A0A382BFB7"/>
<evidence type="ECO:0000313" key="1">
    <source>
        <dbReference type="EMBL" id="SVB12191.1"/>
    </source>
</evidence>
<name>A0A382BFB7_9ZZZZ</name>